<name>A0A1M7SQP9_FERGO</name>
<dbReference type="Proteomes" id="UP000184207">
    <property type="component" value="Unassembled WGS sequence"/>
</dbReference>
<dbReference type="Gene3D" id="2.60.120.10">
    <property type="entry name" value="Jelly Rolls"/>
    <property type="match status" value="1"/>
</dbReference>
<dbReference type="AlphaFoldDB" id="A0A1M7SQP9"/>
<dbReference type="STRING" id="1121883.SAMN02745226_01139"/>
<reference evidence="3" key="1">
    <citation type="submission" date="2016-12" db="EMBL/GenBank/DDBJ databases">
        <authorList>
            <person name="Varghese N."/>
            <person name="Submissions S."/>
        </authorList>
    </citation>
    <scope>NUCLEOTIDE SEQUENCE [LARGE SCALE GENOMIC DNA]</scope>
    <source>
        <strain evidence="3">DSM 13020</strain>
    </source>
</reference>
<keyword evidence="3" id="KW-1185">Reference proteome</keyword>
<dbReference type="EMBL" id="FRDJ01000005">
    <property type="protein sequence ID" value="SHN60720.1"/>
    <property type="molecule type" value="Genomic_DNA"/>
</dbReference>
<evidence type="ECO:0000313" key="2">
    <source>
        <dbReference type="EMBL" id="SHN60720.1"/>
    </source>
</evidence>
<dbReference type="SUPFAM" id="SSF51206">
    <property type="entry name" value="cAMP-binding domain-like"/>
    <property type="match status" value="1"/>
</dbReference>
<dbReference type="InterPro" id="IPR018490">
    <property type="entry name" value="cNMP-bd_dom_sf"/>
</dbReference>
<dbReference type="InterPro" id="IPR014710">
    <property type="entry name" value="RmlC-like_jellyroll"/>
</dbReference>
<sequence length="111" mass="12315">METLEFSDGEKIIEKDDRKPYIYIIKTGTVKAIVGGYETLVSSDQAADMVEVFGLEALVGEPYSETCIAVGAVKVIRCEKNEFLDIYAKTEVGKNALKNFMKRTAKALGWI</sequence>
<dbReference type="CDD" id="cd00038">
    <property type="entry name" value="CAP_ED"/>
    <property type="match status" value="1"/>
</dbReference>
<dbReference type="InterPro" id="IPR000595">
    <property type="entry name" value="cNMP-bd_dom"/>
</dbReference>
<evidence type="ECO:0000313" key="3">
    <source>
        <dbReference type="Proteomes" id="UP000184207"/>
    </source>
</evidence>
<organism evidence="2 3">
    <name type="scientific">Fervidobacterium gondwanense DSM 13020</name>
    <dbReference type="NCBI Taxonomy" id="1121883"/>
    <lineage>
        <taxon>Bacteria</taxon>
        <taxon>Thermotogati</taxon>
        <taxon>Thermotogota</taxon>
        <taxon>Thermotogae</taxon>
        <taxon>Thermotogales</taxon>
        <taxon>Fervidobacteriaceae</taxon>
        <taxon>Fervidobacterium</taxon>
    </lineage>
</organism>
<evidence type="ECO:0000259" key="1">
    <source>
        <dbReference type="PROSITE" id="PS50042"/>
    </source>
</evidence>
<proteinExistence type="predicted"/>
<dbReference type="PROSITE" id="PS50042">
    <property type="entry name" value="CNMP_BINDING_3"/>
    <property type="match status" value="1"/>
</dbReference>
<protein>
    <submittedName>
        <fullName evidence="2">Cyclic nucleotide-binding domain-containing protein</fullName>
    </submittedName>
</protein>
<gene>
    <name evidence="2" type="ORF">SAMN02745226_01139</name>
</gene>
<accession>A0A1M7SQP9</accession>
<dbReference type="RefSeq" id="WP_072759298.1">
    <property type="nucleotide sequence ID" value="NZ_FRDJ01000005.1"/>
</dbReference>
<dbReference type="OrthoDB" id="48809at2"/>
<dbReference type="Pfam" id="PF00027">
    <property type="entry name" value="cNMP_binding"/>
    <property type="match status" value="1"/>
</dbReference>
<feature type="domain" description="Cyclic nucleotide-binding" evidence="1">
    <location>
        <begin position="1"/>
        <end position="90"/>
    </location>
</feature>